<evidence type="ECO:0000313" key="1">
    <source>
        <dbReference type="EMBL" id="GAV21526.1"/>
    </source>
</evidence>
<keyword evidence="2" id="KW-1185">Reference proteome</keyword>
<comment type="caution">
    <text evidence="1">The sequence shown here is derived from an EMBL/GenBank/DDBJ whole genome shotgun (WGS) entry which is preliminary data.</text>
</comment>
<reference evidence="2" key="1">
    <citation type="submission" date="2016-12" db="EMBL/GenBank/DDBJ databases">
        <title>Draft Genome Sequences od Carboxydothermus pertinax and islandicus, Hydrogenogenic Carboxydotrophic Bacteria.</title>
        <authorList>
            <person name="Fukuyama Y."/>
            <person name="Ohmae K."/>
            <person name="Yoneda Y."/>
            <person name="Yoshida T."/>
            <person name="Sako Y."/>
        </authorList>
    </citation>
    <scope>NUCLEOTIDE SEQUENCE [LARGE SCALE GENOMIC DNA]</scope>
    <source>
        <strain evidence="2">Ug1</strain>
    </source>
</reference>
<evidence type="ECO:0000313" key="2">
    <source>
        <dbReference type="Proteomes" id="UP000187485"/>
    </source>
</evidence>
<protein>
    <submittedName>
        <fullName evidence="1">Uncharacterized protein</fullName>
    </submittedName>
</protein>
<dbReference type="Proteomes" id="UP000187485">
    <property type="component" value="Unassembled WGS sequence"/>
</dbReference>
<accession>A0A1L8CRH8</accession>
<name>A0A1L8CRH8_9THEO</name>
<dbReference type="STRING" id="870242.cpu_00360"/>
<dbReference type="AlphaFoldDB" id="A0A1L8CRH8"/>
<dbReference type="EMBL" id="BDJK01000003">
    <property type="protein sequence ID" value="GAV21526.1"/>
    <property type="molecule type" value="Genomic_DNA"/>
</dbReference>
<sequence length="46" mass="5561">MPAFQSFNQKKSLAGFWEKTKETTGIDHRIPPEEKVYYFIKKVKKW</sequence>
<gene>
    <name evidence="1" type="ORF">cpu_00360</name>
</gene>
<proteinExistence type="predicted"/>
<organism evidence="1 2">
    <name type="scientific">Carboxydothermus pertinax</name>
    <dbReference type="NCBI Taxonomy" id="870242"/>
    <lineage>
        <taxon>Bacteria</taxon>
        <taxon>Bacillati</taxon>
        <taxon>Bacillota</taxon>
        <taxon>Clostridia</taxon>
        <taxon>Thermoanaerobacterales</taxon>
        <taxon>Thermoanaerobacteraceae</taxon>
        <taxon>Carboxydothermus</taxon>
    </lineage>
</organism>